<dbReference type="SUPFAM" id="SSF47781">
    <property type="entry name" value="RuvA domain 2-like"/>
    <property type="match status" value="1"/>
</dbReference>
<dbReference type="Pfam" id="PF14520">
    <property type="entry name" value="HHH_5"/>
    <property type="match status" value="1"/>
</dbReference>
<dbReference type="InterPro" id="IPR003583">
    <property type="entry name" value="Hlx-hairpin-Hlx_DNA-bd_motif"/>
</dbReference>
<dbReference type="InterPro" id="IPR010994">
    <property type="entry name" value="RuvA_2-like"/>
</dbReference>
<evidence type="ECO:0000256" key="2">
    <source>
        <dbReference type="ARBA" id="ARBA00022763"/>
    </source>
</evidence>
<dbReference type="SMART" id="SM00278">
    <property type="entry name" value="HhH1"/>
    <property type="match status" value="2"/>
</dbReference>
<dbReference type="GO" id="GO:0016787">
    <property type="term" value="F:hydrolase activity"/>
    <property type="evidence" value="ECO:0007669"/>
    <property type="project" value="UniProtKB-KW"/>
</dbReference>
<reference evidence="8 9" key="1">
    <citation type="submission" date="2016-01" db="EMBL/GenBank/DDBJ databases">
        <title>Use of Whole Genome Sequencing to ascertain that Brevibacterium massiliense (Roux, Raoult 2009) is a later heterotypic synonym of Brevibacterium ravenspurgense (Mages 2008).</title>
        <authorList>
            <person name="Bernier A.-M."/>
            <person name="Burdz T."/>
            <person name="Huynh C."/>
            <person name="Pachecho A.L."/>
            <person name="Wiebe D."/>
            <person name="Bonner C."/>
            <person name="Bernard K."/>
        </authorList>
    </citation>
    <scope>NUCLEOTIDE SEQUENCE [LARGE SCALE GENOMIC DNA]</scope>
    <source>
        <strain evidence="8 9">CCUG56047</strain>
    </source>
</reference>
<dbReference type="Pfam" id="PF01330">
    <property type="entry name" value="RuvA_N"/>
    <property type="match status" value="1"/>
</dbReference>
<dbReference type="InterPro" id="IPR011114">
    <property type="entry name" value="RuvA_C"/>
</dbReference>
<dbReference type="RefSeq" id="WP_062021082.1">
    <property type="nucleotide sequence ID" value="NZ_LQQC01000010.1"/>
</dbReference>
<keyword evidence="9" id="KW-1185">Reference proteome</keyword>
<dbReference type="InterPro" id="IPR013849">
    <property type="entry name" value="DNA_helicase_Holl-junc_RuvA_I"/>
</dbReference>
<evidence type="ECO:0000256" key="6">
    <source>
        <dbReference type="HAMAP-Rule" id="MF_00031"/>
    </source>
</evidence>
<evidence type="ECO:0000256" key="5">
    <source>
        <dbReference type="ARBA" id="ARBA00023204"/>
    </source>
</evidence>
<organism evidence="8 9">
    <name type="scientific">Brevibacterium ravenspurgense</name>
    <dbReference type="NCBI Taxonomy" id="479117"/>
    <lineage>
        <taxon>Bacteria</taxon>
        <taxon>Bacillati</taxon>
        <taxon>Actinomycetota</taxon>
        <taxon>Actinomycetes</taxon>
        <taxon>Micrococcales</taxon>
        <taxon>Brevibacteriaceae</taxon>
        <taxon>Brevibacterium</taxon>
    </lineage>
</organism>
<dbReference type="GO" id="GO:0005737">
    <property type="term" value="C:cytoplasm"/>
    <property type="evidence" value="ECO:0007669"/>
    <property type="project" value="UniProtKB-SubCell"/>
</dbReference>
<dbReference type="Gene3D" id="1.10.8.10">
    <property type="entry name" value="DNA helicase RuvA subunit, C-terminal domain"/>
    <property type="match status" value="1"/>
</dbReference>
<protein>
    <recommendedName>
        <fullName evidence="6">Holliday junction branch migration complex subunit RuvA</fullName>
    </recommendedName>
</protein>
<dbReference type="Gene3D" id="1.10.150.20">
    <property type="entry name" value="5' to 3' exonuclease, C-terminal subdomain"/>
    <property type="match status" value="1"/>
</dbReference>
<feature type="region of interest" description="Domain III" evidence="6">
    <location>
        <begin position="153"/>
        <end position="199"/>
    </location>
</feature>
<keyword evidence="1 6" id="KW-0963">Cytoplasm</keyword>
<keyword evidence="8" id="KW-0067">ATP-binding</keyword>
<comment type="similarity">
    <text evidence="6">Belongs to the RuvA family.</text>
</comment>
<dbReference type="GO" id="GO:0005524">
    <property type="term" value="F:ATP binding"/>
    <property type="evidence" value="ECO:0007669"/>
    <property type="project" value="InterPro"/>
</dbReference>
<dbReference type="Pfam" id="PF07499">
    <property type="entry name" value="RuvA_C"/>
    <property type="match status" value="1"/>
</dbReference>
<feature type="domain" description="Helix-hairpin-helix DNA-binding motif class 1" evidence="7">
    <location>
        <begin position="107"/>
        <end position="126"/>
    </location>
</feature>
<dbReference type="PATRIC" id="fig|479117.4.peg.1098"/>
<dbReference type="InterPro" id="IPR000085">
    <property type="entry name" value="RuvA"/>
</dbReference>
<dbReference type="GO" id="GO:0006281">
    <property type="term" value="P:DNA repair"/>
    <property type="evidence" value="ECO:0007669"/>
    <property type="project" value="UniProtKB-UniRule"/>
</dbReference>
<dbReference type="EMBL" id="LQQC01000010">
    <property type="protein sequence ID" value="KXZ58065.1"/>
    <property type="molecule type" value="Genomic_DNA"/>
</dbReference>
<dbReference type="GO" id="GO:0006310">
    <property type="term" value="P:DNA recombination"/>
    <property type="evidence" value="ECO:0007669"/>
    <property type="project" value="UniProtKB-UniRule"/>
</dbReference>
<dbReference type="SUPFAM" id="SSF50249">
    <property type="entry name" value="Nucleic acid-binding proteins"/>
    <property type="match status" value="1"/>
</dbReference>
<dbReference type="HAMAP" id="MF_00031">
    <property type="entry name" value="DNA_HJ_migration_RuvA"/>
    <property type="match status" value="1"/>
</dbReference>
<keyword evidence="8" id="KW-0378">Hydrolase</keyword>
<dbReference type="GO" id="GO:0048476">
    <property type="term" value="C:Holliday junction resolvase complex"/>
    <property type="evidence" value="ECO:0007669"/>
    <property type="project" value="UniProtKB-UniRule"/>
</dbReference>
<dbReference type="NCBIfam" id="TIGR00084">
    <property type="entry name" value="ruvA"/>
    <property type="match status" value="1"/>
</dbReference>
<gene>
    <name evidence="6 8" type="primary">ruvA</name>
    <name evidence="8" type="ORF">Bravens_01101</name>
</gene>
<comment type="function">
    <text evidence="6">The RuvA-RuvB-RuvC complex processes Holliday junction (HJ) DNA during genetic recombination and DNA repair, while the RuvA-RuvB complex plays an important role in the rescue of blocked DNA replication forks via replication fork reversal (RFR). RuvA specifically binds to HJ cruciform DNA, conferring on it an open structure. The RuvB hexamer acts as an ATP-dependent pump, pulling dsDNA into and through the RuvAB complex. HJ branch migration allows RuvC to scan DNA until it finds its consensus sequence, where it cleaves and resolves the cruciform DNA.</text>
</comment>
<comment type="domain">
    <text evidence="6">Has three domains with a flexible linker between the domains II and III and assumes an 'L' shape. Domain III is highly mobile and contacts RuvB.</text>
</comment>
<dbReference type="SUPFAM" id="SSF46929">
    <property type="entry name" value="DNA helicase RuvA subunit, C-terminal domain"/>
    <property type="match status" value="1"/>
</dbReference>
<keyword evidence="2 6" id="KW-0227">DNA damage</keyword>
<sequence length="199" mass="20611">MISFIQGSVESIHADSVVILTHGIGRKVFVSPSLLSSVRHGQDVGIHTELVVREDALTLFGFSSRDERDTFVTLQSASGVGPKLAMAVLAVLTPGELAAAVENGDTKALTRVPGVGPKVAGRLVLELSGKITAAPTGAETAPQTGGKQAIIAEVVQALIGLGWKEANVQPVVEAAAEDDANSEVSSLLKASLRELGKKR</sequence>
<comment type="caution">
    <text evidence="8">The sequence shown here is derived from an EMBL/GenBank/DDBJ whole genome shotgun (WGS) entry which is preliminary data.</text>
</comment>
<evidence type="ECO:0000313" key="9">
    <source>
        <dbReference type="Proteomes" id="UP000243589"/>
    </source>
</evidence>
<comment type="subunit">
    <text evidence="6">Homotetramer. Forms an RuvA(8)-RuvB(12)-Holliday junction (HJ) complex. HJ DNA is sandwiched between 2 RuvA tetramers; dsDNA enters through RuvA and exits via RuvB. An RuvB hexamer assembles on each DNA strand where it exits the tetramer. Each RuvB hexamer is contacted by two RuvA subunits (via domain III) on 2 adjacent RuvB subunits; this complex drives branch migration. In the full resolvosome a probable DNA-RuvA(4)-RuvB(12)-RuvC(2) complex forms which resolves the HJ.</text>
</comment>
<evidence type="ECO:0000256" key="3">
    <source>
        <dbReference type="ARBA" id="ARBA00023125"/>
    </source>
</evidence>
<dbReference type="InterPro" id="IPR012340">
    <property type="entry name" value="NA-bd_OB-fold"/>
</dbReference>
<evidence type="ECO:0000313" key="8">
    <source>
        <dbReference type="EMBL" id="KXZ58065.1"/>
    </source>
</evidence>
<accession>A0A150H7T5</accession>
<dbReference type="InterPro" id="IPR036267">
    <property type="entry name" value="RuvA_C_sf"/>
</dbReference>
<keyword evidence="5 6" id="KW-0234">DNA repair</keyword>
<keyword evidence="8" id="KW-0347">Helicase</keyword>
<dbReference type="Proteomes" id="UP000243589">
    <property type="component" value="Unassembled WGS sequence"/>
</dbReference>
<proteinExistence type="inferred from homology"/>
<dbReference type="Gene3D" id="2.40.50.140">
    <property type="entry name" value="Nucleic acid-binding proteins"/>
    <property type="match status" value="1"/>
</dbReference>
<evidence type="ECO:0000259" key="7">
    <source>
        <dbReference type="SMART" id="SM00278"/>
    </source>
</evidence>
<comment type="caution">
    <text evidence="6">Lacks conserved residue(s) required for the propagation of feature annotation.</text>
</comment>
<dbReference type="CDD" id="cd14332">
    <property type="entry name" value="UBA_RuvA_C"/>
    <property type="match status" value="1"/>
</dbReference>
<dbReference type="AlphaFoldDB" id="A0A150H7T5"/>
<comment type="subcellular location">
    <subcellularLocation>
        <location evidence="6">Cytoplasm</location>
    </subcellularLocation>
</comment>
<evidence type="ECO:0000256" key="1">
    <source>
        <dbReference type="ARBA" id="ARBA00022490"/>
    </source>
</evidence>
<dbReference type="GO" id="GO:0009378">
    <property type="term" value="F:four-way junction helicase activity"/>
    <property type="evidence" value="ECO:0007669"/>
    <property type="project" value="InterPro"/>
</dbReference>
<dbReference type="GO" id="GO:0000400">
    <property type="term" value="F:four-way junction DNA binding"/>
    <property type="evidence" value="ECO:0007669"/>
    <property type="project" value="UniProtKB-UniRule"/>
</dbReference>
<keyword evidence="4 6" id="KW-0233">DNA recombination</keyword>
<keyword evidence="3 6" id="KW-0238">DNA-binding</keyword>
<evidence type="ECO:0000256" key="4">
    <source>
        <dbReference type="ARBA" id="ARBA00023172"/>
    </source>
</evidence>
<dbReference type="GO" id="GO:0009379">
    <property type="term" value="C:Holliday junction helicase complex"/>
    <property type="evidence" value="ECO:0007669"/>
    <property type="project" value="InterPro"/>
</dbReference>
<name>A0A150H7T5_9MICO</name>
<feature type="domain" description="Helix-hairpin-helix DNA-binding motif class 1" evidence="7">
    <location>
        <begin position="72"/>
        <end position="91"/>
    </location>
</feature>
<keyword evidence="8" id="KW-0547">Nucleotide-binding</keyword>